<dbReference type="PROSITE" id="PS50076">
    <property type="entry name" value="DNAJ_2"/>
    <property type="match status" value="1"/>
</dbReference>
<dbReference type="Pfam" id="PF00226">
    <property type="entry name" value="DnaJ"/>
    <property type="match status" value="1"/>
</dbReference>
<feature type="domain" description="J" evidence="1">
    <location>
        <begin position="109"/>
        <end position="174"/>
    </location>
</feature>
<reference evidence="2 3" key="1">
    <citation type="submission" date="2015-11" db="EMBL/GenBank/DDBJ databases">
        <title>Genomes and virulence difference between two physiological races of Phytophthora nicotianae.</title>
        <authorList>
            <person name="Liu H."/>
            <person name="Ma X."/>
            <person name="Yu H."/>
            <person name="Fang D."/>
            <person name="Li Y."/>
            <person name="Wang X."/>
            <person name="Wang W."/>
            <person name="Dong Y."/>
            <person name="Xiao B."/>
        </authorList>
    </citation>
    <scope>NUCLEOTIDE SEQUENCE [LARGE SCALE GENOMIC DNA]</scope>
    <source>
        <strain evidence="3">race 1</strain>
    </source>
</reference>
<dbReference type="SMART" id="SM00271">
    <property type="entry name" value="DnaJ"/>
    <property type="match status" value="1"/>
</dbReference>
<dbReference type="InterPro" id="IPR036869">
    <property type="entry name" value="J_dom_sf"/>
</dbReference>
<proteinExistence type="predicted"/>
<dbReference type="GO" id="GO:0007062">
    <property type="term" value="P:sister chromatid cohesion"/>
    <property type="evidence" value="ECO:0007669"/>
    <property type="project" value="InterPro"/>
</dbReference>
<dbReference type="FunFam" id="1.10.10.580:FF:000005">
    <property type="entry name" value="Double-strand-break repair protein rad21"/>
    <property type="match status" value="1"/>
</dbReference>
<dbReference type="GO" id="GO:0008278">
    <property type="term" value="C:cohesin complex"/>
    <property type="evidence" value="ECO:0007669"/>
    <property type="project" value="InterPro"/>
</dbReference>
<accession>A0A0W8DKX6</accession>
<dbReference type="Gene3D" id="1.10.10.580">
    <property type="entry name" value="Structural maintenance of chromosome 1. Chain E"/>
    <property type="match status" value="1"/>
</dbReference>
<organism evidence="2 3">
    <name type="scientific">Phytophthora nicotianae</name>
    <name type="common">Potato buckeye rot agent</name>
    <name type="synonym">Phytophthora parasitica</name>
    <dbReference type="NCBI Taxonomy" id="4792"/>
    <lineage>
        <taxon>Eukaryota</taxon>
        <taxon>Sar</taxon>
        <taxon>Stramenopiles</taxon>
        <taxon>Oomycota</taxon>
        <taxon>Peronosporomycetes</taxon>
        <taxon>Peronosporales</taxon>
        <taxon>Peronosporaceae</taxon>
        <taxon>Phytophthora</taxon>
    </lineage>
</organism>
<dbReference type="Proteomes" id="UP000054636">
    <property type="component" value="Unassembled WGS sequence"/>
</dbReference>
<dbReference type="CDD" id="cd21788">
    <property type="entry name" value="Rad21_Rec8_M_SpRad21p-like"/>
    <property type="match status" value="1"/>
</dbReference>
<dbReference type="InterPro" id="IPR023093">
    <property type="entry name" value="ScpA-like_C"/>
</dbReference>
<comment type="caution">
    <text evidence="2">The sequence shown here is derived from an EMBL/GenBank/DDBJ whole genome shotgun (WGS) entry which is preliminary data.</text>
</comment>
<dbReference type="InterPro" id="IPR039781">
    <property type="entry name" value="Rad21/Rec8-like"/>
</dbReference>
<dbReference type="GO" id="GO:1990414">
    <property type="term" value="P:replication-born double-strand break repair via sister chromatid exchange"/>
    <property type="evidence" value="ECO:0007669"/>
    <property type="project" value="TreeGrafter"/>
</dbReference>
<evidence type="ECO:0000313" key="2">
    <source>
        <dbReference type="EMBL" id="KUF96975.1"/>
    </source>
</evidence>
<evidence type="ECO:0000259" key="1">
    <source>
        <dbReference type="PROSITE" id="PS50076"/>
    </source>
</evidence>
<dbReference type="InterPro" id="IPR001623">
    <property type="entry name" value="DnaJ_domain"/>
</dbReference>
<evidence type="ECO:0000313" key="3">
    <source>
        <dbReference type="Proteomes" id="UP000054636"/>
    </source>
</evidence>
<dbReference type="InterPro" id="IPR006909">
    <property type="entry name" value="Rad21/Rec8_C_eu"/>
</dbReference>
<dbReference type="SUPFAM" id="SSF46785">
    <property type="entry name" value="Winged helix' DNA-binding domain"/>
    <property type="match status" value="1"/>
</dbReference>
<dbReference type="GO" id="GO:0003682">
    <property type="term" value="F:chromatin binding"/>
    <property type="evidence" value="ECO:0007669"/>
    <property type="project" value="TreeGrafter"/>
</dbReference>
<name>A0A0W8DKX6_PHYNI</name>
<dbReference type="PANTHER" id="PTHR12585:SF69">
    <property type="entry name" value="FI11703P"/>
    <property type="match status" value="1"/>
</dbReference>
<sequence>MIPRCVLRVPRSRTLSTTASSKSARACVVHSNPKEGEEKADHSVSNHFALQRPQLEFCCLLSGWDVACKTCPFNWYDFDPRKFRTKSRRRRVDGDDLSNLAASEADIRQALEALGIDTTPTDGFDRKSFTQQQVKDAFRAKALEWHPDCNPDPEAENIFKEILLAYELAITAPSLDEWIAASSQTVARRQDITLADPLDRTREANGFAERDVIAMEDSFGGEGDWQAFDLDDNFGSSGLDISTVSDVEIAREADAPMVPLDDSGILNAGDKLTDRSSLMAEAEQPEFGYNDAPFEIPVDNAMEIENPINDPMDVSGGTLDVSADINVSINGSTRASLDAALVNVEVETNRPKKKRKIARDTVTELTSAYLKQGMEDTSDITRTREITYKKPATRSEFDLQTGADMFSRPCMITMSEELLSMFKVTMKKRKFPFGSKTREATKRRMLSSLDNGLDVTNGSCDASMLHDIEEENHFEFADMGPTEPSIRAEEQNLEDLNVDIELGAVNDIRSDANGTTELDQPEASTAQHKWHPHTVKVMKVLRKSLNDKEEVTYKQLTKKTQDRRTAAALFFELLQLKTLDYVDVEQPAPYADIKISKAARFSEHIPAVDRESTRENRDDF</sequence>
<protein>
    <recommendedName>
        <fullName evidence="1">J domain-containing protein</fullName>
    </recommendedName>
</protein>
<dbReference type="Pfam" id="PF04824">
    <property type="entry name" value="Rad21_Rec8"/>
    <property type="match status" value="1"/>
</dbReference>
<gene>
    <name evidence="2" type="ORF">AM588_10006619</name>
</gene>
<dbReference type="CDD" id="cd06257">
    <property type="entry name" value="DnaJ"/>
    <property type="match status" value="1"/>
</dbReference>
<dbReference type="SUPFAM" id="SSF46565">
    <property type="entry name" value="Chaperone J-domain"/>
    <property type="match status" value="1"/>
</dbReference>
<dbReference type="PANTHER" id="PTHR12585">
    <property type="entry name" value="SCC1 / RAD21 FAMILY MEMBER"/>
    <property type="match status" value="1"/>
</dbReference>
<dbReference type="EMBL" id="LNFP01000133">
    <property type="protein sequence ID" value="KUF96975.1"/>
    <property type="molecule type" value="Genomic_DNA"/>
</dbReference>
<dbReference type="Gene3D" id="1.10.287.110">
    <property type="entry name" value="DnaJ domain"/>
    <property type="match status" value="1"/>
</dbReference>
<dbReference type="InterPro" id="IPR036390">
    <property type="entry name" value="WH_DNA-bd_sf"/>
</dbReference>
<dbReference type="AlphaFoldDB" id="A0A0W8DKX6"/>